<feature type="compositionally biased region" description="Basic residues" evidence="1">
    <location>
        <begin position="86"/>
        <end position="97"/>
    </location>
</feature>
<evidence type="ECO:0000256" key="2">
    <source>
        <dbReference type="SAM" id="SignalP"/>
    </source>
</evidence>
<protein>
    <submittedName>
        <fullName evidence="3">Cyclosome subunit, putative</fullName>
    </submittedName>
</protein>
<feature type="chain" id="PRO_5014183200" evidence="2">
    <location>
        <begin position="22"/>
        <end position="115"/>
    </location>
</feature>
<proteinExistence type="predicted"/>
<dbReference type="VEuPathDB" id="PiroplasmaDB:BOVATA_013040"/>
<feature type="region of interest" description="Disordered" evidence="1">
    <location>
        <begin position="86"/>
        <end position="115"/>
    </location>
</feature>
<reference evidence="3 4" key="1">
    <citation type="journal article" date="2017" name="BMC Genomics">
        <title>Whole-genome assembly of Babesia ovata and comparative genomics between closely related pathogens.</title>
        <authorList>
            <person name="Yamagishi J."/>
            <person name="Asada M."/>
            <person name="Hakimi H."/>
            <person name="Tanaka T.Q."/>
            <person name="Sugimoto C."/>
            <person name="Kawazu S."/>
        </authorList>
    </citation>
    <scope>NUCLEOTIDE SEQUENCE [LARGE SCALE GENOMIC DNA]</scope>
    <source>
        <strain evidence="3 4">Miyake</strain>
    </source>
</reference>
<sequence>MKGIIGVAAAISIALMRFASGAYTSEMGLCADMCPSSTLVAADGAGISRCYEACKRLIHRVKYGDILDDMKIDKVVSAPKESALTRLRKGLGKKKPGSARPTSGSSSSSDGEASA</sequence>
<name>A0A2H6K9Y8_9APIC</name>
<dbReference type="RefSeq" id="XP_028866054.1">
    <property type="nucleotide sequence ID" value="XM_029010221.1"/>
</dbReference>
<comment type="caution">
    <text evidence="3">The sequence shown here is derived from an EMBL/GenBank/DDBJ whole genome shotgun (WGS) entry which is preliminary data.</text>
</comment>
<keyword evidence="4" id="KW-1185">Reference proteome</keyword>
<evidence type="ECO:0000313" key="4">
    <source>
        <dbReference type="Proteomes" id="UP000236319"/>
    </source>
</evidence>
<dbReference type="Proteomes" id="UP000236319">
    <property type="component" value="Unassembled WGS sequence"/>
</dbReference>
<accession>A0A2H6K9Y8</accession>
<keyword evidence="2" id="KW-0732">Signal</keyword>
<dbReference type="AlphaFoldDB" id="A0A2H6K9Y8"/>
<organism evidence="3 4">
    <name type="scientific">Babesia ovata</name>
    <dbReference type="NCBI Taxonomy" id="189622"/>
    <lineage>
        <taxon>Eukaryota</taxon>
        <taxon>Sar</taxon>
        <taxon>Alveolata</taxon>
        <taxon>Apicomplexa</taxon>
        <taxon>Aconoidasida</taxon>
        <taxon>Piroplasmida</taxon>
        <taxon>Babesiidae</taxon>
        <taxon>Babesia</taxon>
    </lineage>
</organism>
<evidence type="ECO:0000313" key="3">
    <source>
        <dbReference type="EMBL" id="GBE59811.1"/>
    </source>
</evidence>
<dbReference type="GeneID" id="39873581"/>
<feature type="compositionally biased region" description="Low complexity" evidence="1">
    <location>
        <begin position="98"/>
        <end position="115"/>
    </location>
</feature>
<evidence type="ECO:0000256" key="1">
    <source>
        <dbReference type="SAM" id="MobiDB-lite"/>
    </source>
</evidence>
<feature type="signal peptide" evidence="2">
    <location>
        <begin position="1"/>
        <end position="21"/>
    </location>
</feature>
<gene>
    <name evidence="3" type="ORF">BOVATA_013040</name>
</gene>
<dbReference type="EMBL" id="BDSA01000001">
    <property type="protein sequence ID" value="GBE59811.1"/>
    <property type="molecule type" value="Genomic_DNA"/>
</dbReference>
<dbReference type="OrthoDB" id="365841at2759"/>